<gene>
    <name evidence="1" type="ORF">NDI38_07940</name>
</gene>
<sequence length="126" mass="14245">MYPSVASEQLIHRFKFWADGMIQTGMSHGHHLYRQIASFSMLQRQQAYSLGIDLVQQGQTVMLTHAEDSYTVWVALIDSAGESRLSCFADKGREASTGAYRDRSSSNQYMNCLQKESHEPLVPETP</sequence>
<proteinExistence type="predicted"/>
<dbReference type="RefSeq" id="WP_190455277.1">
    <property type="nucleotide sequence ID" value="NZ_JAMPLM010000004.1"/>
</dbReference>
<evidence type="ECO:0000313" key="2">
    <source>
        <dbReference type="Proteomes" id="UP001476950"/>
    </source>
</evidence>
<keyword evidence="2" id="KW-1185">Reference proteome</keyword>
<protein>
    <submittedName>
        <fullName evidence="1">Uncharacterized protein</fullName>
    </submittedName>
</protein>
<reference evidence="1 2" key="1">
    <citation type="submission" date="2022-04" db="EMBL/GenBank/DDBJ databases">
        <title>Positive selection, recombination, and allopatry shape intraspecific diversity of widespread and dominant cyanobacteria.</title>
        <authorList>
            <person name="Wei J."/>
            <person name="Shu W."/>
            <person name="Hu C."/>
        </authorList>
    </citation>
    <scope>NUCLEOTIDE SEQUENCE [LARGE SCALE GENOMIC DNA]</scope>
    <source>
        <strain evidence="1 2">AS-A4</strain>
    </source>
</reference>
<accession>A0ABV0KGK5</accession>
<dbReference type="Proteomes" id="UP001476950">
    <property type="component" value="Unassembled WGS sequence"/>
</dbReference>
<organism evidence="1 2">
    <name type="scientific">Stenomitos frigidus AS-A4</name>
    <dbReference type="NCBI Taxonomy" id="2933935"/>
    <lineage>
        <taxon>Bacteria</taxon>
        <taxon>Bacillati</taxon>
        <taxon>Cyanobacteriota</taxon>
        <taxon>Cyanophyceae</taxon>
        <taxon>Leptolyngbyales</taxon>
        <taxon>Leptolyngbyaceae</taxon>
        <taxon>Stenomitos</taxon>
    </lineage>
</organism>
<evidence type="ECO:0000313" key="1">
    <source>
        <dbReference type="EMBL" id="MEP1058368.1"/>
    </source>
</evidence>
<comment type="caution">
    <text evidence="1">The sequence shown here is derived from an EMBL/GenBank/DDBJ whole genome shotgun (WGS) entry which is preliminary data.</text>
</comment>
<name>A0ABV0KGK5_9CYAN</name>
<dbReference type="EMBL" id="JAMPLM010000004">
    <property type="protein sequence ID" value="MEP1058368.1"/>
    <property type="molecule type" value="Genomic_DNA"/>
</dbReference>